<dbReference type="RefSeq" id="WP_077926040.1">
    <property type="nucleotide sequence ID" value="NZ_BAABKE010000001.1"/>
</dbReference>
<feature type="site" description="Transition state stabilizer" evidence="7">
    <location>
        <position position="23"/>
    </location>
</feature>
<dbReference type="CDD" id="cd02516">
    <property type="entry name" value="CDP-ME_synthetase"/>
    <property type="match status" value="1"/>
</dbReference>
<dbReference type="Gene3D" id="3.90.550.10">
    <property type="entry name" value="Spore Coat Polysaccharide Biosynthesis Protein SpsA, Chain A"/>
    <property type="match status" value="1"/>
</dbReference>
<keyword evidence="9" id="KW-1185">Reference proteome</keyword>
<dbReference type="InterPro" id="IPR050088">
    <property type="entry name" value="IspD/TarI_cytidylyltransf_bact"/>
</dbReference>
<organism evidence="8 9">
    <name type="scientific">Wohlfahrtiimonas larvae</name>
    <dbReference type="NCBI Taxonomy" id="1157986"/>
    <lineage>
        <taxon>Bacteria</taxon>
        <taxon>Pseudomonadati</taxon>
        <taxon>Pseudomonadota</taxon>
        <taxon>Gammaproteobacteria</taxon>
        <taxon>Cardiobacteriales</taxon>
        <taxon>Ignatzschineriaceae</taxon>
        <taxon>Wohlfahrtiimonas</taxon>
    </lineage>
</organism>
<dbReference type="GO" id="GO:0016779">
    <property type="term" value="F:nucleotidyltransferase activity"/>
    <property type="evidence" value="ECO:0007669"/>
    <property type="project" value="UniProtKB-KW"/>
</dbReference>
<protein>
    <recommendedName>
        <fullName evidence="7">2-C-methyl-D-erythritol 4-phosphate cytidylyltransferase</fullName>
        <ecNumber evidence="7">2.7.7.60</ecNumber>
    </recommendedName>
    <alternativeName>
        <fullName evidence="7">4-diphosphocytidyl-2C-methyl-D-erythritol synthase</fullName>
    </alternativeName>
    <alternativeName>
        <fullName evidence="7">MEP cytidylyltransferase</fullName>
        <shortName evidence="7">MCT</shortName>
    </alternativeName>
</protein>
<sequence>MAKIFFIIPAGGIGARMQADRPKQYLQLLDDQTVLEGTLKLFQSLNNINYGALGISKNDAYFPTLKIAKDHILTYHAGETRSDTVFLGLKALAHIAKPDDWIIVHDAARPGLTSEELELFITEVMYEKDSIGGIMAMPAVDTVKQVVHGQIAQTIDRETIYLAQTPQMFRYQYLYQAYEEALTRKLAITDEASAIEALGYKPYIYQGYPHNFKITHPTDLRLMRFLLEERKLCE</sequence>
<dbReference type="HAMAP" id="MF_00108">
    <property type="entry name" value="IspD"/>
    <property type="match status" value="1"/>
</dbReference>
<keyword evidence="5 7" id="KW-0548">Nucleotidyltransferase</keyword>
<comment type="pathway">
    <text evidence="2 7">Isoprenoid biosynthesis; isopentenyl diphosphate biosynthesis via DXP pathway; isopentenyl diphosphate from 1-deoxy-D-xylulose 5-phosphate: step 2/6.</text>
</comment>
<evidence type="ECO:0000313" key="9">
    <source>
        <dbReference type="Proteomes" id="UP001500631"/>
    </source>
</evidence>
<evidence type="ECO:0000256" key="2">
    <source>
        <dbReference type="ARBA" id="ARBA00004787"/>
    </source>
</evidence>
<name>A0ABP9MDQ5_9GAMM</name>
<dbReference type="Pfam" id="PF01128">
    <property type="entry name" value="IspD"/>
    <property type="match status" value="1"/>
</dbReference>
<evidence type="ECO:0000256" key="4">
    <source>
        <dbReference type="ARBA" id="ARBA00022679"/>
    </source>
</evidence>
<evidence type="ECO:0000256" key="1">
    <source>
        <dbReference type="ARBA" id="ARBA00001282"/>
    </source>
</evidence>
<dbReference type="InterPro" id="IPR018294">
    <property type="entry name" value="ISPD_synthase_CS"/>
</dbReference>
<dbReference type="SUPFAM" id="SSF53448">
    <property type="entry name" value="Nucleotide-diphospho-sugar transferases"/>
    <property type="match status" value="1"/>
</dbReference>
<evidence type="ECO:0000256" key="5">
    <source>
        <dbReference type="ARBA" id="ARBA00022695"/>
    </source>
</evidence>
<evidence type="ECO:0000256" key="7">
    <source>
        <dbReference type="HAMAP-Rule" id="MF_00108"/>
    </source>
</evidence>
<dbReference type="PANTHER" id="PTHR32125">
    <property type="entry name" value="2-C-METHYL-D-ERYTHRITOL 4-PHOSPHATE CYTIDYLYLTRANSFERASE, CHLOROPLASTIC"/>
    <property type="match status" value="1"/>
</dbReference>
<dbReference type="InterPro" id="IPR029044">
    <property type="entry name" value="Nucleotide-diphossugar_trans"/>
</dbReference>
<dbReference type="Proteomes" id="UP001500631">
    <property type="component" value="Unassembled WGS sequence"/>
</dbReference>
<accession>A0ABP9MDQ5</accession>
<keyword evidence="6 7" id="KW-0414">Isoprene biosynthesis</keyword>
<keyword evidence="4 7" id="KW-0808">Transferase</keyword>
<comment type="catalytic activity">
    <reaction evidence="1 7">
        <text>2-C-methyl-D-erythritol 4-phosphate + CTP + H(+) = 4-CDP-2-C-methyl-D-erythritol + diphosphate</text>
        <dbReference type="Rhea" id="RHEA:13429"/>
        <dbReference type="ChEBI" id="CHEBI:15378"/>
        <dbReference type="ChEBI" id="CHEBI:33019"/>
        <dbReference type="ChEBI" id="CHEBI:37563"/>
        <dbReference type="ChEBI" id="CHEBI:57823"/>
        <dbReference type="ChEBI" id="CHEBI:58262"/>
        <dbReference type="EC" id="2.7.7.60"/>
    </reaction>
</comment>
<comment type="caution">
    <text evidence="8">The sequence shown here is derived from an EMBL/GenBank/DDBJ whole genome shotgun (WGS) entry which is preliminary data.</text>
</comment>
<dbReference type="InterPro" id="IPR034683">
    <property type="entry name" value="IspD/TarI"/>
</dbReference>
<feature type="site" description="Positions MEP for the nucleophilic attack" evidence="7">
    <location>
        <position position="157"/>
    </location>
</feature>
<gene>
    <name evidence="7 8" type="primary">ispD</name>
    <name evidence="8" type="ORF">GCM10023338_00670</name>
</gene>
<feature type="site" description="Positions MEP for the nucleophilic attack" evidence="7">
    <location>
        <position position="213"/>
    </location>
</feature>
<dbReference type="InterPro" id="IPR001228">
    <property type="entry name" value="IspD"/>
</dbReference>
<dbReference type="PROSITE" id="PS01295">
    <property type="entry name" value="ISPD"/>
    <property type="match status" value="1"/>
</dbReference>
<proteinExistence type="inferred from homology"/>
<evidence type="ECO:0000256" key="3">
    <source>
        <dbReference type="ARBA" id="ARBA00009789"/>
    </source>
</evidence>
<comment type="function">
    <text evidence="7">Catalyzes the formation of 4-diphosphocytidyl-2-C-methyl-D-erythritol from CTP and 2-C-methyl-D-erythritol 4-phosphate (MEP).</text>
</comment>
<dbReference type="EC" id="2.7.7.60" evidence="7"/>
<dbReference type="NCBIfam" id="TIGR00453">
    <property type="entry name" value="ispD"/>
    <property type="match status" value="1"/>
</dbReference>
<dbReference type="EMBL" id="BAABKE010000001">
    <property type="protein sequence ID" value="GAA5093533.1"/>
    <property type="molecule type" value="Genomic_DNA"/>
</dbReference>
<comment type="similarity">
    <text evidence="3 7">Belongs to the IspD/TarI cytidylyltransferase family. IspD subfamily.</text>
</comment>
<evidence type="ECO:0000256" key="6">
    <source>
        <dbReference type="ARBA" id="ARBA00023229"/>
    </source>
</evidence>
<dbReference type="PANTHER" id="PTHR32125:SF4">
    <property type="entry name" value="2-C-METHYL-D-ERYTHRITOL 4-PHOSPHATE CYTIDYLYLTRANSFERASE, CHLOROPLASTIC"/>
    <property type="match status" value="1"/>
</dbReference>
<reference evidence="9" key="1">
    <citation type="journal article" date="2019" name="Int. J. Syst. Evol. Microbiol.">
        <title>The Global Catalogue of Microorganisms (GCM) 10K type strain sequencing project: providing services to taxonomists for standard genome sequencing and annotation.</title>
        <authorList>
            <consortium name="The Broad Institute Genomics Platform"/>
            <consortium name="The Broad Institute Genome Sequencing Center for Infectious Disease"/>
            <person name="Wu L."/>
            <person name="Ma J."/>
        </authorList>
    </citation>
    <scope>NUCLEOTIDE SEQUENCE [LARGE SCALE GENOMIC DNA]</scope>
    <source>
        <strain evidence="9">JCM 18424</strain>
    </source>
</reference>
<evidence type="ECO:0000313" key="8">
    <source>
        <dbReference type="EMBL" id="GAA5093533.1"/>
    </source>
</evidence>
<feature type="site" description="Transition state stabilizer" evidence="7">
    <location>
        <position position="16"/>
    </location>
</feature>